<reference evidence="3" key="1">
    <citation type="journal article" date="2019" name="Int. J. Syst. Evol. Microbiol.">
        <title>The Global Catalogue of Microorganisms (GCM) 10K type strain sequencing project: providing services to taxonomists for standard genome sequencing and annotation.</title>
        <authorList>
            <consortium name="The Broad Institute Genomics Platform"/>
            <consortium name="The Broad Institute Genome Sequencing Center for Infectious Disease"/>
            <person name="Wu L."/>
            <person name="Ma J."/>
        </authorList>
    </citation>
    <scope>NUCLEOTIDE SEQUENCE [LARGE SCALE GENOMIC DNA]</scope>
    <source>
        <strain evidence="3">TBRC 7912</strain>
    </source>
</reference>
<protein>
    <recommendedName>
        <fullName evidence="4">Secreted protein</fullName>
    </recommendedName>
</protein>
<feature type="region of interest" description="Disordered" evidence="1">
    <location>
        <begin position="47"/>
        <end position="157"/>
    </location>
</feature>
<feature type="compositionally biased region" description="Basic and acidic residues" evidence="1">
    <location>
        <begin position="73"/>
        <end position="85"/>
    </location>
</feature>
<accession>A0ABV8EY84</accession>
<comment type="caution">
    <text evidence="2">The sequence shown here is derived from an EMBL/GenBank/DDBJ whole genome shotgun (WGS) entry which is preliminary data.</text>
</comment>
<feature type="compositionally biased region" description="Polar residues" evidence="1">
    <location>
        <begin position="116"/>
        <end position="131"/>
    </location>
</feature>
<evidence type="ECO:0000256" key="1">
    <source>
        <dbReference type="SAM" id="MobiDB-lite"/>
    </source>
</evidence>
<dbReference type="Proteomes" id="UP001595698">
    <property type="component" value="Unassembled WGS sequence"/>
</dbReference>
<dbReference type="RefSeq" id="WP_386189879.1">
    <property type="nucleotide sequence ID" value="NZ_JBHSBC010000012.1"/>
</dbReference>
<organism evidence="2 3">
    <name type="scientific">Streptosporangium jomthongense</name>
    <dbReference type="NCBI Taxonomy" id="1193683"/>
    <lineage>
        <taxon>Bacteria</taxon>
        <taxon>Bacillati</taxon>
        <taxon>Actinomycetota</taxon>
        <taxon>Actinomycetes</taxon>
        <taxon>Streptosporangiales</taxon>
        <taxon>Streptosporangiaceae</taxon>
        <taxon>Streptosporangium</taxon>
    </lineage>
</organism>
<evidence type="ECO:0000313" key="2">
    <source>
        <dbReference type="EMBL" id="MFC3980979.1"/>
    </source>
</evidence>
<sequence length="157" mass="16169">MARHVPAWIMAVVTAFLLTNVVVAPDGDRRTAPPSAVSAFMTIFTSGGTGGTARTVRAASASAPGVSATPRGPGREAEPNPDHGGTDLPTRGCRHQAPARWAVGPQCLSPLRGPGQHTTTALPSPETSARSLSRPGAGRRETAVAAPSQSRLQVFRC</sequence>
<feature type="compositionally biased region" description="Low complexity" evidence="1">
    <location>
        <begin position="52"/>
        <end position="63"/>
    </location>
</feature>
<dbReference type="EMBL" id="JBHSBC010000012">
    <property type="protein sequence ID" value="MFC3980979.1"/>
    <property type="molecule type" value="Genomic_DNA"/>
</dbReference>
<evidence type="ECO:0000313" key="3">
    <source>
        <dbReference type="Proteomes" id="UP001595698"/>
    </source>
</evidence>
<evidence type="ECO:0008006" key="4">
    <source>
        <dbReference type="Google" id="ProtNLM"/>
    </source>
</evidence>
<keyword evidence="3" id="KW-1185">Reference proteome</keyword>
<gene>
    <name evidence="2" type="ORF">ACFOYY_12655</name>
</gene>
<feature type="compositionally biased region" description="Polar residues" evidence="1">
    <location>
        <begin position="147"/>
        <end position="157"/>
    </location>
</feature>
<name>A0ABV8EY84_9ACTN</name>
<proteinExistence type="predicted"/>